<reference evidence="1" key="1">
    <citation type="journal article" date="2021" name="Proc. Natl. Acad. Sci. U.S.A.">
        <title>A Catalog of Tens of Thousands of Viruses from Human Metagenomes Reveals Hidden Associations with Chronic Diseases.</title>
        <authorList>
            <person name="Tisza M.J."/>
            <person name="Buck C.B."/>
        </authorList>
    </citation>
    <scope>NUCLEOTIDE SEQUENCE</scope>
    <source>
        <strain evidence="1">CtNnX9</strain>
    </source>
</reference>
<protein>
    <submittedName>
        <fullName evidence="1">Uncharacterized protein</fullName>
    </submittedName>
</protein>
<name>A0A8S5TED6_9CAUD</name>
<dbReference type="EMBL" id="BK032810">
    <property type="protein sequence ID" value="DAF61403.1"/>
    <property type="molecule type" value="Genomic_DNA"/>
</dbReference>
<organism evidence="1">
    <name type="scientific">Siphoviridae sp. ctNnX9</name>
    <dbReference type="NCBI Taxonomy" id="2827859"/>
    <lineage>
        <taxon>Viruses</taxon>
        <taxon>Duplodnaviria</taxon>
        <taxon>Heunggongvirae</taxon>
        <taxon>Uroviricota</taxon>
        <taxon>Caudoviricetes</taxon>
    </lineage>
</organism>
<proteinExistence type="predicted"/>
<sequence>MKVRLLKKLRMRASILLELHDYGVKYSKMAGKCRYVLVRRDNKEFMANGNNIGYLLNEADKIKRNYILSEVEAYRKKKRKSRKEYKIIKLE</sequence>
<evidence type="ECO:0000313" key="1">
    <source>
        <dbReference type="EMBL" id="DAF61403.1"/>
    </source>
</evidence>
<accession>A0A8S5TED6</accession>